<dbReference type="InterPro" id="IPR031869">
    <property type="entry name" value="YscO-like"/>
</dbReference>
<dbReference type="AlphaFoldDB" id="A0A1I1V750"/>
<dbReference type="InterPro" id="IPR053716">
    <property type="entry name" value="Flag_assembly_chemotaxis_eff"/>
</dbReference>
<feature type="region of interest" description="Disordered" evidence="2">
    <location>
        <begin position="34"/>
        <end position="54"/>
    </location>
</feature>
<dbReference type="EMBL" id="FOMQ01000006">
    <property type="protein sequence ID" value="SFD77858.1"/>
    <property type="molecule type" value="Genomic_DNA"/>
</dbReference>
<keyword evidence="1" id="KW-0175">Coiled coil</keyword>
<evidence type="ECO:0000313" key="3">
    <source>
        <dbReference type="EMBL" id="SFD77858.1"/>
    </source>
</evidence>
<dbReference type="Pfam" id="PF16789">
    <property type="entry name" value="YscO-like"/>
    <property type="match status" value="1"/>
</dbReference>
<name>A0A1I1V750_9BURK</name>
<reference evidence="4" key="1">
    <citation type="submission" date="2016-10" db="EMBL/GenBank/DDBJ databases">
        <authorList>
            <person name="Varghese N."/>
            <person name="Submissions S."/>
        </authorList>
    </citation>
    <scope>NUCLEOTIDE SEQUENCE [LARGE SCALE GENOMIC DNA]</scope>
    <source>
        <strain evidence="4">DSM 7481</strain>
    </source>
</reference>
<dbReference type="Gene3D" id="1.10.287.1700">
    <property type="match status" value="1"/>
</dbReference>
<proteinExistence type="predicted"/>
<dbReference type="RefSeq" id="WP_092952496.1">
    <property type="nucleotide sequence ID" value="NZ_FOMQ01000006.1"/>
</dbReference>
<evidence type="ECO:0000256" key="1">
    <source>
        <dbReference type="SAM" id="Coils"/>
    </source>
</evidence>
<feature type="coiled-coil region" evidence="1">
    <location>
        <begin position="82"/>
        <end position="155"/>
    </location>
</feature>
<accession>A0A1I1V750</accession>
<protein>
    <submittedName>
        <fullName evidence="3">Type III secretion protein (HrpB7)</fullName>
    </submittedName>
</protein>
<organism evidence="3 4">
    <name type="scientific">Paracidovorax konjaci</name>
    <dbReference type="NCBI Taxonomy" id="32040"/>
    <lineage>
        <taxon>Bacteria</taxon>
        <taxon>Pseudomonadati</taxon>
        <taxon>Pseudomonadota</taxon>
        <taxon>Betaproteobacteria</taxon>
        <taxon>Burkholderiales</taxon>
        <taxon>Comamonadaceae</taxon>
        <taxon>Paracidovorax</taxon>
    </lineage>
</organism>
<feature type="compositionally biased region" description="Low complexity" evidence="2">
    <location>
        <begin position="38"/>
        <end position="47"/>
    </location>
</feature>
<evidence type="ECO:0000313" key="4">
    <source>
        <dbReference type="Proteomes" id="UP000199517"/>
    </source>
</evidence>
<dbReference type="STRING" id="32040.SAMN04489710_10641"/>
<evidence type="ECO:0000256" key="2">
    <source>
        <dbReference type="SAM" id="MobiDB-lite"/>
    </source>
</evidence>
<gene>
    <name evidence="3" type="ORF">SAMN04489710_10641</name>
</gene>
<keyword evidence="4" id="KW-1185">Reference proteome</keyword>
<dbReference type="Proteomes" id="UP000199517">
    <property type="component" value="Unassembled WGS sequence"/>
</dbReference>
<dbReference type="OrthoDB" id="8819647at2"/>
<sequence>MSTIKGLRTLVRLKARRSEQAEAALQNSVRALQDEQQAHAQAQAAEAQTRDAERGCRDRLSAATEQGRRFLGSDAITLQMLITEAEGRSAEAAQQIAQANGRVEAARDQMRRCEVAVRRAQQQLEATRDRLSAAIAEAEKAQEDAQDEEAEETAVARMLAAVRGRRRSASVGRESRSARA</sequence>